<feature type="region of interest" description="Disordered" evidence="1">
    <location>
        <begin position="1"/>
        <end position="36"/>
    </location>
</feature>
<dbReference type="EMBL" id="GBXM01010005">
    <property type="protein sequence ID" value="JAH98572.1"/>
    <property type="molecule type" value="Transcribed_RNA"/>
</dbReference>
<organism evidence="2">
    <name type="scientific">Anguilla anguilla</name>
    <name type="common">European freshwater eel</name>
    <name type="synonym">Muraena anguilla</name>
    <dbReference type="NCBI Taxonomy" id="7936"/>
    <lineage>
        <taxon>Eukaryota</taxon>
        <taxon>Metazoa</taxon>
        <taxon>Chordata</taxon>
        <taxon>Craniata</taxon>
        <taxon>Vertebrata</taxon>
        <taxon>Euteleostomi</taxon>
        <taxon>Actinopterygii</taxon>
        <taxon>Neopterygii</taxon>
        <taxon>Teleostei</taxon>
        <taxon>Anguilliformes</taxon>
        <taxon>Anguillidae</taxon>
        <taxon>Anguilla</taxon>
    </lineage>
</organism>
<proteinExistence type="predicted"/>
<name>A0A0E9X753_ANGAN</name>
<reference evidence="2" key="1">
    <citation type="submission" date="2014-11" db="EMBL/GenBank/DDBJ databases">
        <authorList>
            <person name="Amaro Gonzalez C."/>
        </authorList>
    </citation>
    <scope>NUCLEOTIDE SEQUENCE</scope>
</reference>
<evidence type="ECO:0000256" key="1">
    <source>
        <dbReference type="SAM" id="MobiDB-lite"/>
    </source>
</evidence>
<accession>A0A0E9X753</accession>
<sequence>MSQLFCDNINTTVHSESENELPQRNRGIQRNGGIQN</sequence>
<feature type="compositionally biased region" description="Polar residues" evidence="1">
    <location>
        <begin position="24"/>
        <end position="36"/>
    </location>
</feature>
<dbReference type="AlphaFoldDB" id="A0A0E9X753"/>
<reference evidence="2" key="2">
    <citation type="journal article" date="2015" name="Fish Shellfish Immunol.">
        <title>Early steps in the European eel (Anguilla anguilla)-Vibrio vulnificus interaction in the gills: Role of the RtxA13 toxin.</title>
        <authorList>
            <person name="Callol A."/>
            <person name="Pajuelo D."/>
            <person name="Ebbesson L."/>
            <person name="Teles M."/>
            <person name="MacKenzie S."/>
            <person name="Amaro C."/>
        </authorList>
    </citation>
    <scope>NUCLEOTIDE SEQUENCE</scope>
</reference>
<protein>
    <submittedName>
        <fullName evidence="2">Uncharacterized protein</fullName>
    </submittedName>
</protein>
<evidence type="ECO:0000313" key="2">
    <source>
        <dbReference type="EMBL" id="JAH98572.1"/>
    </source>
</evidence>
<feature type="compositionally biased region" description="Polar residues" evidence="1">
    <location>
        <begin position="1"/>
        <end position="14"/>
    </location>
</feature>